<feature type="compositionally biased region" description="Acidic residues" evidence="1">
    <location>
        <begin position="147"/>
        <end position="169"/>
    </location>
</feature>
<feature type="compositionally biased region" description="Pro residues" evidence="1">
    <location>
        <begin position="310"/>
        <end position="320"/>
    </location>
</feature>
<feature type="region of interest" description="Disordered" evidence="1">
    <location>
        <begin position="138"/>
        <end position="499"/>
    </location>
</feature>
<gene>
    <name evidence="3" type="ORF">K469DRAFT_702981</name>
</gene>
<dbReference type="Pfam" id="PF09816">
    <property type="entry name" value="EAF"/>
    <property type="match status" value="1"/>
</dbReference>
<protein>
    <recommendedName>
        <fullName evidence="2">Transcription elongation factor Eaf N-terminal domain-containing protein</fullName>
    </recommendedName>
</protein>
<accession>A0A6A6DA85</accession>
<dbReference type="AlphaFoldDB" id="A0A6A6DA85"/>
<dbReference type="Proteomes" id="UP000800200">
    <property type="component" value="Unassembled WGS sequence"/>
</dbReference>
<feature type="compositionally biased region" description="Acidic residues" evidence="1">
    <location>
        <begin position="468"/>
        <end position="477"/>
    </location>
</feature>
<dbReference type="EMBL" id="ML994745">
    <property type="protein sequence ID" value="KAF2175109.1"/>
    <property type="molecule type" value="Genomic_DNA"/>
</dbReference>
<feature type="domain" description="Transcription elongation factor Eaf N-terminal" evidence="2">
    <location>
        <begin position="22"/>
        <end position="125"/>
    </location>
</feature>
<feature type="compositionally biased region" description="Acidic residues" evidence="1">
    <location>
        <begin position="428"/>
        <end position="441"/>
    </location>
</feature>
<organism evidence="3 4">
    <name type="scientific">Zopfia rhizophila CBS 207.26</name>
    <dbReference type="NCBI Taxonomy" id="1314779"/>
    <lineage>
        <taxon>Eukaryota</taxon>
        <taxon>Fungi</taxon>
        <taxon>Dikarya</taxon>
        <taxon>Ascomycota</taxon>
        <taxon>Pezizomycotina</taxon>
        <taxon>Dothideomycetes</taxon>
        <taxon>Dothideomycetes incertae sedis</taxon>
        <taxon>Zopfiaceae</taxon>
        <taxon>Zopfia</taxon>
    </lineage>
</organism>
<evidence type="ECO:0000256" key="1">
    <source>
        <dbReference type="SAM" id="MobiDB-lite"/>
    </source>
</evidence>
<reference evidence="3" key="1">
    <citation type="journal article" date="2020" name="Stud. Mycol.">
        <title>101 Dothideomycetes genomes: a test case for predicting lifestyles and emergence of pathogens.</title>
        <authorList>
            <person name="Haridas S."/>
            <person name="Albert R."/>
            <person name="Binder M."/>
            <person name="Bloem J."/>
            <person name="Labutti K."/>
            <person name="Salamov A."/>
            <person name="Andreopoulos B."/>
            <person name="Baker S."/>
            <person name="Barry K."/>
            <person name="Bills G."/>
            <person name="Bluhm B."/>
            <person name="Cannon C."/>
            <person name="Castanera R."/>
            <person name="Culley D."/>
            <person name="Daum C."/>
            <person name="Ezra D."/>
            <person name="Gonzalez J."/>
            <person name="Henrissat B."/>
            <person name="Kuo A."/>
            <person name="Liang C."/>
            <person name="Lipzen A."/>
            <person name="Lutzoni F."/>
            <person name="Magnuson J."/>
            <person name="Mondo S."/>
            <person name="Nolan M."/>
            <person name="Ohm R."/>
            <person name="Pangilinan J."/>
            <person name="Park H.-J."/>
            <person name="Ramirez L."/>
            <person name="Alfaro M."/>
            <person name="Sun H."/>
            <person name="Tritt A."/>
            <person name="Yoshinaga Y."/>
            <person name="Zwiers L.-H."/>
            <person name="Turgeon B."/>
            <person name="Goodwin S."/>
            <person name="Spatafora J."/>
            <person name="Crous P."/>
            <person name="Grigoriev I."/>
        </authorList>
    </citation>
    <scope>NUCLEOTIDE SEQUENCE</scope>
    <source>
        <strain evidence="3">CBS 207.26</strain>
    </source>
</reference>
<evidence type="ECO:0000313" key="3">
    <source>
        <dbReference type="EMBL" id="KAF2175109.1"/>
    </source>
</evidence>
<proteinExistence type="predicted"/>
<evidence type="ECO:0000259" key="2">
    <source>
        <dbReference type="Pfam" id="PF09816"/>
    </source>
</evidence>
<name>A0A6A6DA85_9PEZI</name>
<feature type="region of interest" description="Disordered" evidence="1">
    <location>
        <begin position="46"/>
        <end position="65"/>
    </location>
</feature>
<feature type="compositionally biased region" description="Low complexity" evidence="1">
    <location>
        <begin position="362"/>
        <end position="376"/>
    </location>
</feature>
<dbReference type="InterPro" id="IPR019194">
    <property type="entry name" value="Tscrpt_elong_fac_Eaf_N"/>
</dbReference>
<feature type="compositionally biased region" description="Polar residues" evidence="1">
    <location>
        <begin position="188"/>
        <end position="205"/>
    </location>
</feature>
<keyword evidence="4" id="KW-1185">Reference proteome</keyword>
<dbReference type="OrthoDB" id="125903at2759"/>
<evidence type="ECO:0000313" key="4">
    <source>
        <dbReference type="Proteomes" id="UP000800200"/>
    </source>
</evidence>
<sequence length="499" mass="54093">MASPMVEGRSPRILDPHKKAHFNLHISDRITKSDASLGSFSSVKYNHKPAQTSQTRNTTLTSSSSANQYTLKLEDKDGKKDGDVFTFTGQKFAPKKSYVLIFDHSKQSVTLEPLSSTYTFNLSSKNSKDIAQEYPKLYPRKQKSDAQDTDDLFDETGAGAEDEDPDPDNPYDFRHFLKREKRGYESEYNLTSSPDYRTGTGSAMSTPLMPARKPPTSTATAAKSRPVAAQHGKRKSPGPDPLVPKKSTTKKPIPAVKLDRRASTRTTDPKPTPAPAAKSRKSAPKSTKATIKSAEIVHDSDDSDVDAPGSPAPSPPPPTKLSPSKPSYMDNDSEEEDDIAGAGLEIEVPDARPAQKPRHSALASLGLGQNLGLGYLKSPSNGPISLASAANSVEGSPDPKAFTPQRKDKEQDEDVIDFGNLGGRGGEESDEDEDEEMEDRDVEPMDLGSPAQVQTSAPMRKMSVGGPVEDDDDDEDADFMKMMEEQLAGGESSEESEEE</sequence>
<feature type="compositionally biased region" description="Polar residues" evidence="1">
    <location>
        <begin position="378"/>
        <end position="394"/>
    </location>
</feature>